<protein>
    <recommendedName>
        <fullName evidence="4">DUF116 domain-containing protein</fullName>
    </recommendedName>
</protein>
<dbReference type="Proteomes" id="UP000245634">
    <property type="component" value="Unassembled WGS sequence"/>
</dbReference>
<dbReference type="Pfam" id="PF01976">
    <property type="entry name" value="DUF116"/>
    <property type="match status" value="1"/>
</dbReference>
<keyword evidence="1" id="KW-0472">Membrane</keyword>
<evidence type="ECO:0000313" key="2">
    <source>
        <dbReference type="EMBL" id="PWK05104.1"/>
    </source>
</evidence>
<dbReference type="EMBL" id="QGGL01000027">
    <property type="protein sequence ID" value="PWK05104.1"/>
    <property type="molecule type" value="Genomic_DNA"/>
</dbReference>
<feature type="transmembrane region" description="Helical" evidence="1">
    <location>
        <begin position="88"/>
        <end position="108"/>
    </location>
</feature>
<proteinExistence type="predicted"/>
<evidence type="ECO:0000313" key="3">
    <source>
        <dbReference type="Proteomes" id="UP000245634"/>
    </source>
</evidence>
<gene>
    <name evidence="2" type="ORF">C7459_12736</name>
</gene>
<keyword evidence="1" id="KW-0812">Transmembrane</keyword>
<dbReference type="AlphaFoldDB" id="A0A316D4V2"/>
<keyword evidence="1" id="KW-1133">Transmembrane helix</keyword>
<sequence length="282" mass="31360">MSNVETSVEASPEVTIPPRKLGDTWDGWAGEVEENRGDLETSPWYFLTFATTVLVALTALVWTAMFLIEPRLNELPVWLNRTVLMSVWGVLSAVNLMFALVVLTVATGKNFVPFMKGRHIALSGIIPWTIKAGKIFGLSKDRIANSVLQVGNRLTTVNQAMIERDELLILLPRCLDKQTRDEIKMVTSKYDVDFHICAGGQMARQLLTEKKPKGVIAVACERDLMAGVQDVKAAVPVIAIANKRPEGPCRNTLINMTEMENAIRMYLGKELLPVDKPLLEQN</sequence>
<name>A0A316D4V2_9BACL</name>
<evidence type="ECO:0008006" key="4">
    <source>
        <dbReference type="Google" id="ProtNLM"/>
    </source>
</evidence>
<keyword evidence="3" id="KW-1185">Reference proteome</keyword>
<evidence type="ECO:0000256" key="1">
    <source>
        <dbReference type="SAM" id="Phobius"/>
    </source>
</evidence>
<organism evidence="2 3">
    <name type="scientific">Tumebacillus permanentifrigoris</name>
    <dbReference type="NCBI Taxonomy" id="378543"/>
    <lineage>
        <taxon>Bacteria</taxon>
        <taxon>Bacillati</taxon>
        <taxon>Bacillota</taxon>
        <taxon>Bacilli</taxon>
        <taxon>Bacillales</taxon>
        <taxon>Alicyclobacillaceae</taxon>
        <taxon>Tumebacillus</taxon>
    </lineage>
</organism>
<dbReference type="InterPro" id="IPR002829">
    <property type="entry name" value="DUF116"/>
</dbReference>
<feature type="transmembrane region" description="Helical" evidence="1">
    <location>
        <begin position="44"/>
        <end position="68"/>
    </location>
</feature>
<comment type="caution">
    <text evidence="2">The sequence shown here is derived from an EMBL/GenBank/DDBJ whole genome shotgun (WGS) entry which is preliminary data.</text>
</comment>
<dbReference type="OrthoDB" id="9787348at2"/>
<reference evidence="2 3" key="1">
    <citation type="submission" date="2018-05" db="EMBL/GenBank/DDBJ databases">
        <title>Genomic Encyclopedia of Type Strains, Phase IV (KMG-IV): sequencing the most valuable type-strain genomes for metagenomic binning, comparative biology and taxonomic classification.</title>
        <authorList>
            <person name="Goeker M."/>
        </authorList>
    </citation>
    <scope>NUCLEOTIDE SEQUENCE [LARGE SCALE GENOMIC DNA]</scope>
    <source>
        <strain evidence="2 3">DSM 18773</strain>
    </source>
</reference>
<accession>A0A316D4V2</accession>
<dbReference type="PANTHER" id="PTHR43801:SF1">
    <property type="entry name" value="POLYPRENYL SYNTHETASE"/>
    <property type="match status" value="1"/>
</dbReference>
<dbReference type="PANTHER" id="PTHR43801">
    <property type="entry name" value="NUCLEOTIDE-BINDING PROTEIN-RELATED"/>
    <property type="match status" value="1"/>
</dbReference>
<dbReference type="RefSeq" id="WP_109691304.1">
    <property type="nucleotide sequence ID" value="NZ_QGGL01000027.1"/>
</dbReference>